<accession>A0A7S0MHS9</accession>
<dbReference type="EMBL" id="HBEZ01030369">
    <property type="protein sequence ID" value="CAD8639110.1"/>
    <property type="molecule type" value="Transcribed_RNA"/>
</dbReference>
<organism evidence="1">
    <name type="scientific">Cryptomonas curvata</name>
    <dbReference type="NCBI Taxonomy" id="233186"/>
    <lineage>
        <taxon>Eukaryota</taxon>
        <taxon>Cryptophyceae</taxon>
        <taxon>Cryptomonadales</taxon>
        <taxon>Cryptomonadaceae</taxon>
        <taxon>Cryptomonas</taxon>
    </lineage>
</organism>
<name>A0A7S0MHS9_9CRYP</name>
<sequence length="1045" mass="116885">MVSTLDSKSASEILELQSDSGFPVAYQLADKSPDIFVKIVLDRPELRGCLIHLRNRDGWTAFHRLLDVHEDHITKLLTDIGRSEAAEILLIQSDSGFPVAYQLANNMPALLVTLVRESIEIRTALMTATNRDGWSAYHRLADIHASHLQQLIVGLDKPSASEILRLQNKFGGNTVASFLGKELSATSELGTDLLERLMGDDIFVLKEATLAFDVDEHLNHALPDITDCLISSVKNGLMFDVEKIVGSLTYPVFSEVDIQQQELSHLFELVGVEPSDQSKYITTLDGYGAAKNHIMLLLATVYRITVRSDCEAEAQRKQGLFGNLRELFLDPRCFPHHYHSLLEICFRTPVVQGQEKFSDPVYTVLFSEFQTFLTTAIPWLVMSALEPLFGGSPDIQSTHALACVKKALDCEFGIFGGRIEDDNFCPCLPIVQQTVKSLTAESMTLEMVYDMIGAGLMENEDKWNVLRRLVGDDRTEAIAVDAMEVQDDLFTFQPPDQIRLSLKGFHRLCEELEVLMPSAEFCFVPQSLNKEHVYLSSLVLAVCRGHLIEYFHWTKFRAQELSDIRYKSCFRMQVSLSSVMACHLKDDESIVRAFHHMNSNALSRAKDFESFFWHLSFTNPGLFCRFFPEILSTDDRSDILGLASEVFIKLAEFRGEFLRKLICGYDEDLVASIMGLKSSKGFPVIYQLADKNPESLVMIVLEQTKILDTLMGIKNQDGWTAFHRLADVHCEPFGTMAGGLDDQTCEQILNLKSENGMPVAHLLVNHGASVLLSIIQERTELRTKLMQIKSADGCTVYHRMAQNASNFDQLATSFQDDNIVFIKILAICSGSGFPVCYHAADKAPSVLVAIALKHSLLRTAMMSMRDREGWSVYHRLADVHGELFEELITGLGVGAAAKIFGLRNNVGLPVSFELVNSNPAVFVSIIQRRHALRKAVMRIRNKDGITAFHQMSESSSSHFEDFISGLDKDSAFTILGLNCASGIPVAVHMSKKNPTLLIKIARERPELKNTIMDFEGPSGQSVYHHLTDVHKSEDLDDMLGLVARV</sequence>
<reference evidence="1" key="1">
    <citation type="submission" date="2021-01" db="EMBL/GenBank/DDBJ databases">
        <authorList>
            <person name="Corre E."/>
            <person name="Pelletier E."/>
            <person name="Niang G."/>
            <person name="Scheremetjew M."/>
            <person name="Finn R."/>
            <person name="Kale V."/>
            <person name="Holt S."/>
            <person name="Cochrane G."/>
            <person name="Meng A."/>
            <person name="Brown T."/>
            <person name="Cohen L."/>
        </authorList>
    </citation>
    <scope>NUCLEOTIDE SEQUENCE</scope>
    <source>
        <strain evidence="1">CCAP979/52</strain>
    </source>
</reference>
<evidence type="ECO:0000313" key="1">
    <source>
        <dbReference type="EMBL" id="CAD8639110.1"/>
    </source>
</evidence>
<protein>
    <submittedName>
        <fullName evidence="1">Uncharacterized protein</fullName>
    </submittedName>
</protein>
<gene>
    <name evidence="1" type="ORF">CCUR1050_LOCUS16794</name>
</gene>
<proteinExistence type="predicted"/>
<dbReference type="AlphaFoldDB" id="A0A7S0MHS9"/>